<organism evidence="5 6">
    <name type="scientific">Faecalicatena contorta</name>
    <dbReference type="NCBI Taxonomy" id="39482"/>
    <lineage>
        <taxon>Bacteria</taxon>
        <taxon>Bacillati</taxon>
        <taxon>Bacillota</taxon>
        <taxon>Clostridia</taxon>
        <taxon>Lachnospirales</taxon>
        <taxon>Lachnospiraceae</taxon>
        <taxon>Faecalicatena</taxon>
    </lineage>
</organism>
<dbReference type="InterPro" id="IPR018060">
    <property type="entry name" value="HTH_AraC"/>
</dbReference>
<dbReference type="PANTHER" id="PTHR43280">
    <property type="entry name" value="ARAC-FAMILY TRANSCRIPTIONAL REGULATOR"/>
    <property type="match status" value="1"/>
</dbReference>
<dbReference type="Pfam" id="PF12833">
    <property type="entry name" value="HTH_18"/>
    <property type="match status" value="1"/>
</dbReference>
<dbReference type="GO" id="GO:0043565">
    <property type="term" value="F:sequence-specific DNA binding"/>
    <property type="evidence" value="ECO:0007669"/>
    <property type="project" value="InterPro"/>
</dbReference>
<dbReference type="SMART" id="SM00342">
    <property type="entry name" value="HTH_ARAC"/>
    <property type="match status" value="1"/>
</dbReference>
<evidence type="ECO:0000313" key="5">
    <source>
        <dbReference type="EMBL" id="CUO66214.1"/>
    </source>
</evidence>
<dbReference type="EMBL" id="CYZU01000027">
    <property type="protein sequence ID" value="CUO66214.1"/>
    <property type="molecule type" value="Genomic_DNA"/>
</dbReference>
<dbReference type="InterPro" id="IPR020449">
    <property type="entry name" value="Tscrpt_reg_AraC-type_HTH"/>
</dbReference>
<evidence type="ECO:0000256" key="1">
    <source>
        <dbReference type="ARBA" id="ARBA00023015"/>
    </source>
</evidence>
<dbReference type="Gene3D" id="2.60.120.10">
    <property type="entry name" value="Jelly Rolls"/>
    <property type="match status" value="1"/>
</dbReference>
<evidence type="ECO:0000313" key="6">
    <source>
        <dbReference type="Proteomes" id="UP000095544"/>
    </source>
</evidence>
<keyword evidence="1" id="KW-0805">Transcription regulation</keyword>
<dbReference type="Proteomes" id="UP000095544">
    <property type="component" value="Unassembled WGS sequence"/>
</dbReference>
<gene>
    <name evidence="5" type="primary">rhaS_4</name>
    <name evidence="5" type="ORF">ERS852491_02889</name>
</gene>
<protein>
    <submittedName>
        <fullName evidence="5">L-rhamnose operon regulatory protein rhaS</fullName>
    </submittedName>
</protein>
<dbReference type="STRING" id="39482.ERS852491_02889"/>
<dbReference type="RefSeq" id="WP_050641426.1">
    <property type="nucleotide sequence ID" value="NZ_CABKUE010000009.1"/>
</dbReference>
<keyword evidence="2" id="KW-0238">DNA-binding</keyword>
<dbReference type="PRINTS" id="PR00032">
    <property type="entry name" value="HTHARAC"/>
</dbReference>
<name>A0A174GUC0_9FIRM</name>
<reference evidence="5 6" key="1">
    <citation type="submission" date="2015-09" db="EMBL/GenBank/DDBJ databases">
        <authorList>
            <consortium name="Pathogen Informatics"/>
        </authorList>
    </citation>
    <scope>NUCLEOTIDE SEQUENCE [LARGE SCALE GENOMIC DNA]</scope>
    <source>
        <strain evidence="5 6">2789STDY5834876</strain>
    </source>
</reference>
<keyword evidence="3" id="KW-0804">Transcription</keyword>
<feature type="domain" description="HTH araC/xylS-type" evidence="4">
    <location>
        <begin position="185"/>
        <end position="284"/>
    </location>
</feature>
<dbReference type="InterPro" id="IPR014710">
    <property type="entry name" value="RmlC-like_jellyroll"/>
</dbReference>
<dbReference type="AlphaFoldDB" id="A0A174GUC0"/>
<dbReference type="PANTHER" id="PTHR43280:SF28">
    <property type="entry name" value="HTH-TYPE TRANSCRIPTIONAL ACTIVATOR RHAS"/>
    <property type="match status" value="1"/>
</dbReference>
<evidence type="ECO:0000256" key="2">
    <source>
        <dbReference type="ARBA" id="ARBA00023125"/>
    </source>
</evidence>
<evidence type="ECO:0000259" key="4">
    <source>
        <dbReference type="PROSITE" id="PS01124"/>
    </source>
</evidence>
<dbReference type="Pfam" id="PF02311">
    <property type="entry name" value="AraC_binding"/>
    <property type="match status" value="1"/>
</dbReference>
<dbReference type="GO" id="GO:0003700">
    <property type="term" value="F:DNA-binding transcription factor activity"/>
    <property type="evidence" value="ECO:0007669"/>
    <property type="project" value="InterPro"/>
</dbReference>
<dbReference type="OrthoDB" id="9772063at2"/>
<proteinExistence type="predicted"/>
<evidence type="ECO:0000256" key="3">
    <source>
        <dbReference type="ARBA" id="ARBA00023163"/>
    </source>
</evidence>
<dbReference type="InterPro" id="IPR003313">
    <property type="entry name" value="AraC-bd"/>
</dbReference>
<dbReference type="InterPro" id="IPR009057">
    <property type="entry name" value="Homeodomain-like_sf"/>
</dbReference>
<sequence length="284" mass="33289">MCRPEYDLTYDDLNPTFLFFCELKRTESENNYHCHEHIELSIVKKGHCTFYIDGKEYPVKQGDLIILNPGAYHKSLYTCPDDSAVEYYIAFSDIHLRDLPPNTFPLPGGNVILPMKEVIRQEVFRICASMGKEFQAYRPGRYFMLKAYLIQLILQLLREQKEAAEGIKNTKGCIFESPNKKYVVNQMIRYFNEHYQEKISLDRIARNMYLSTFYLSKIFKSETGDTPINYLIELRMEKARELLEAAPGLSIQNVAEMVGYDDAYHFSKLFKKHYGEPPTKYKRS</sequence>
<dbReference type="InterPro" id="IPR037923">
    <property type="entry name" value="HTH-like"/>
</dbReference>
<dbReference type="InterPro" id="IPR018062">
    <property type="entry name" value="HTH_AraC-typ_CS"/>
</dbReference>
<dbReference type="PROSITE" id="PS00041">
    <property type="entry name" value="HTH_ARAC_FAMILY_1"/>
    <property type="match status" value="1"/>
</dbReference>
<accession>A0A174GUC0</accession>
<dbReference type="SUPFAM" id="SSF51215">
    <property type="entry name" value="Regulatory protein AraC"/>
    <property type="match status" value="1"/>
</dbReference>
<dbReference type="SUPFAM" id="SSF46689">
    <property type="entry name" value="Homeodomain-like"/>
    <property type="match status" value="2"/>
</dbReference>
<dbReference type="PROSITE" id="PS01124">
    <property type="entry name" value="HTH_ARAC_FAMILY_2"/>
    <property type="match status" value="1"/>
</dbReference>
<dbReference type="Gene3D" id="1.10.10.60">
    <property type="entry name" value="Homeodomain-like"/>
    <property type="match status" value="2"/>
</dbReference>